<dbReference type="Proteomes" id="UP001558652">
    <property type="component" value="Unassembled WGS sequence"/>
</dbReference>
<gene>
    <name evidence="1" type="ORF">AAG570_005882</name>
</gene>
<organism evidence="1 2">
    <name type="scientific">Ranatra chinensis</name>
    <dbReference type="NCBI Taxonomy" id="642074"/>
    <lineage>
        <taxon>Eukaryota</taxon>
        <taxon>Metazoa</taxon>
        <taxon>Ecdysozoa</taxon>
        <taxon>Arthropoda</taxon>
        <taxon>Hexapoda</taxon>
        <taxon>Insecta</taxon>
        <taxon>Pterygota</taxon>
        <taxon>Neoptera</taxon>
        <taxon>Paraneoptera</taxon>
        <taxon>Hemiptera</taxon>
        <taxon>Heteroptera</taxon>
        <taxon>Panheteroptera</taxon>
        <taxon>Nepomorpha</taxon>
        <taxon>Nepidae</taxon>
        <taxon>Ranatrinae</taxon>
        <taxon>Ranatra</taxon>
    </lineage>
</organism>
<protein>
    <submittedName>
        <fullName evidence="1">Uncharacterized protein</fullName>
    </submittedName>
</protein>
<proteinExistence type="predicted"/>
<comment type="caution">
    <text evidence="1">The sequence shown here is derived from an EMBL/GenBank/DDBJ whole genome shotgun (WGS) entry which is preliminary data.</text>
</comment>
<keyword evidence="2" id="KW-1185">Reference proteome</keyword>
<dbReference type="AlphaFoldDB" id="A0ABD0XWE5"/>
<dbReference type="EMBL" id="JBFDAA010000019">
    <property type="protein sequence ID" value="KAL1115592.1"/>
    <property type="molecule type" value="Genomic_DNA"/>
</dbReference>
<evidence type="ECO:0000313" key="1">
    <source>
        <dbReference type="EMBL" id="KAL1115592.1"/>
    </source>
</evidence>
<evidence type="ECO:0000313" key="2">
    <source>
        <dbReference type="Proteomes" id="UP001558652"/>
    </source>
</evidence>
<accession>A0ABD0XWE5</accession>
<sequence>MASKNRNMFYRNKKQEMTEIGTVIVQIKICEGNPVEQRNTPKARKPPHNFSSAGEPFIVPVHTTEYKQICLKVFNDSLLLCQHIEYQEIMFYSVHQSAPSREPKSTEGLKLT</sequence>
<name>A0ABD0XWE5_9HEMI</name>
<reference evidence="1 2" key="1">
    <citation type="submission" date="2024-07" db="EMBL/GenBank/DDBJ databases">
        <title>Chromosome-level genome assembly of the water stick insect Ranatra chinensis (Heteroptera: Nepidae).</title>
        <authorList>
            <person name="Liu X."/>
        </authorList>
    </citation>
    <scope>NUCLEOTIDE SEQUENCE [LARGE SCALE GENOMIC DNA]</scope>
    <source>
        <strain evidence="1">Cailab_2021Rc</strain>
        <tissue evidence="1">Muscle</tissue>
    </source>
</reference>